<dbReference type="EMBL" id="CAJVPG010000022">
    <property type="protein sequence ID" value="CAG8246620.1"/>
    <property type="molecule type" value="Genomic_DNA"/>
</dbReference>
<keyword evidence="2" id="KW-1185">Reference proteome</keyword>
<comment type="caution">
    <text evidence="1">The sequence shown here is derived from an EMBL/GenBank/DDBJ whole genome shotgun (WGS) entry which is preliminary data.</text>
</comment>
<sequence length="188" mass="21430">MSGLPPPDIPTMTRGLREVCEFEGRRFYRKKGTQEWTEDKSDPESRMPPAEFPHLYLYLVTEEQGPGEPNHWAIFLADENEPDYGYVYQVTGEAESMKYEPSAEKVNVFDAGITSNVYTLAVVSEEQARAAKLVKQIAEQEPPPRAKDRKSVTENCQSWTMRVIARLVKEGIVMSQKLEMARSMLQPV</sequence>
<dbReference type="OrthoDB" id="4342612at2759"/>
<dbReference type="InterPro" id="IPR046670">
    <property type="entry name" value="DUF6540"/>
</dbReference>
<dbReference type="AlphaFoldDB" id="A0A9W4IAE7"/>
<dbReference type="Proteomes" id="UP001152649">
    <property type="component" value="Unassembled WGS sequence"/>
</dbReference>
<evidence type="ECO:0000313" key="2">
    <source>
        <dbReference type="Proteomes" id="UP001152649"/>
    </source>
</evidence>
<name>A0A9W4IAE7_9EURO</name>
<organism evidence="1 2">
    <name type="scientific">Penicillium salamii</name>
    <dbReference type="NCBI Taxonomy" id="1612424"/>
    <lineage>
        <taxon>Eukaryota</taxon>
        <taxon>Fungi</taxon>
        <taxon>Dikarya</taxon>
        <taxon>Ascomycota</taxon>
        <taxon>Pezizomycotina</taxon>
        <taxon>Eurotiomycetes</taxon>
        <taxon>Eurotiomycetidae</taxon>
        <taxon>Eurotiales</taxon>
        <taxon>Aspergillaceae</taxon>
        <taxon>Penicillium</taxon>
    </lineage>
</organism>
<gene>
    <name evidence="1" type="ORF">PSALAMII_LOCUS620</name>
</gene>
<evidence type="ECO:0000313" key="1">
    <source>
        <dbReference type="EMBL" id="CAG8246620.1"/>
    </source>
</evidence>
<dbReference type="Pfam" id="PF20174">
    <property type="entry name" value="DUF6540"/>
    <property type="match status" value="1"/>
</dbReference>
<protein>
    <submittedName>
        <fullName evidence="1">Uncharacterized protein</fullName>
    </submittedName>
</protein>
<reference evidence="1" key="1">
    <citation type="submission" date="2021-07" db="EMBL/GenBank/DDBJ databases">
        <authorList>
            <person name="Branca A.L. A."/>
        </authorList>
    </citation>
    <scope>NUCLEOTIDE SEQUENCE</scope>
</reference>
<proteinExistence type="predicted"/>
<accession>A0A9W4IAE7</accession>